<organism evidence="8 9">
    <name type="scientific">Amycolatopsis xylanica</name>
    <dbReference type="NCBI Taxonomy" id="589385"/>
    <lineage>
        <taxon>Bacteria</taxon>
        <taxon>Bacillati</taxon>
        <taxon>Actinomycetota</taxon>
        <taxon>Actinomycetes</taxon>
        <taxon>Pseudonocardiales</taxon>
        <taxon>Pseudonocardiaceae</taxon>
        <taxon>Amycolatopsis</taxon>
    </lineage>
</organism>
<keyword evidence="4" id="KW-0560">Oxidoreductase</keyword>
<sequence>MDTPARARADVCPGVFAPHDAADGALARVRLPGGVVTSDQLHVLAECADAFADGELHLTSRGNLQLRGLDRSDTRLAQRLAEAGLLPSPSHERVRNILASPRGEAARALAADLDVALCARPELAALPGRFLFAFDDGRGDVAGEGADVCWRDGAILLAGTDTGKRVPADRAVEALLQVASMFLKVREGEWRISELPDASVLADALPGPTVTPVDLPVHAGIPIGLLDDGAAVAPEFGVLTSARLRLFAELAPFAVVTPWRSVFLPGVRDAEALRGMLTERGVTACIGSPGCAKSRADVRADARRVSGVRAHFAGCERRCGKPAAGHIDVLAEEDGYRVDGTWVPVGELTDFLLGQGAQ</sequence>
<dbReference type="InterPro" id="IPR036136">
    <property type="entry name" value="Nit/Sulf_reduc_fer-like_dom_sf"/>
</dbReference>
<evidence type="ECO:0000259" key="7">
    <source>
        <dbReference type="Pfam" id="PF03460"/>
    </source>
</evidence>
<dbReference type="SUPFAM" id="SSF55124">
    <property type="entry name" value="Nitrite/Sulfite reductase N-terminal domain-like"/>
    <property type="match status" value="2"/>
</dbReference>
<dbReference type="Gene3D" id="3.90.480.20">
    <property type="match status" value="1"/>
</dbReference>
<evidence type="ECO:0000256" key="2">
    <source>
        <dbReference type="ARBA" id="ARBA00022617"/>
    </source>
</evidence>
<dbReference type="InterPro" id="IPR045854">
    <property type="entry name" value="NO2/SO3_Rdtase_4Fe4S_sf"/>
</dbReference>
<dbReference type="OrthoDB" id="105450at2"/>
<dbReference type="PANTHER" id="PTHR32439:SF9">
    <property type="entry name" value="BLR3264 PROTEIN"/>
    <property type="match status" value="1"/>
</dbReference>
<evidence type="ECO:0000256" key="5">
    <source>
        <dbReference type="ARBA" id="ARBA00023004"/>
    </source>
</evidence>
<dbReference type="InterPro" id="IPR051329">
    <property type="entry name" value="NIR_SIR_4Fe-4S"/>
</dbReference>
<dbReference type="GO" id="GO:0046872">
    <property type="term" value="F:metal ion binding"/>
    <property type="evidence" value="ECO:0007669"/>
    <property type="project" value="UniProtKB-KW"/>
</dbReference>
<dbReference type="PANTHER" id="PTHR32439">
    <property type="entry name" value="FERREDOXIN--NITRITE REDUCTASE, CHLOROPLASTIC"/>
    <property type="match status" value="1"/>
</dbReference>
<feature type="domain" description="Nitrite/Sulfite reductase ferredoxin-like" evidence="7">
    <location>
        <begin position="26"/>
        <end position="74"/>
    </location>
</feature>
<keyword evidence="5" id="KW-0408">Iron</keyword>
<dbReference type="AlphaFoldDB" id="A0A1H3N899"/>
<evidence type="ECO:0000313" key="9">
    <source>
        <dbReference type="Proteomes" id="UP000199515"/>
    </source>
</evidence>
<evidence type="ECO:0000256" key="3">
    <source>
        <dbReference type="ARBA" id="ARBA00022723"/>
    </source>
</evidence>
<keyword evidence="6" id="KW-0411">Iron-sulfur</keyword>
<dbReference type="RefSeq" id="WP_091294564.1">
    <property type="nucleotide sequence ID" value="NZ_FNON01000007.1"/>
</dbReference>
<keyword evidence="1" id="KW-0004">4Fe-4S</keyword>
<reference evidence="8 9" key="1">
    <citation type="submission" date="2016-10" db="EMBL/GenBank/DDBJ databases">
        <authorList>
            <person name="de Groot N.N."/>
        </authorList>
    </citation>
    <scope>NUCLEOTIDE SEQUENCE [LARGE SCALE GENOMIC DNA]</scope>
    <source>
        <strain evidence="8 9">CPCC 202699</strain>
    </source>
</reference>
<gene>
    <name evidence="8" type="ORF">SAMN05421504_107176</name>
</gene>
<evidence type="ECO:0000313" key="8">
    <source>
        <dbReference type="EMBL" id="SDY85068.1"/>
    </source>
</evidence>
<dbReference type="SUPFAM" id="SSF56014">
    <property type="entry name" value="Nitrite and sulphite reductase 4Fe-4S domain-like"/>
    <property type="match status" value="1"/>
</dbReference>
<dbReference type="GO" id="GO:0016491">
    <property type="term" value="F:oxidoreductase activity"/>
    <property type="evidence" value="ECO:0007669"/>
    <property type="project" value="UniProtKB-KW"/>
</dbReference>
<dbReference type="STRING" id="589385.SAMN05421504_107176"/>
<name>A0A1H3N899_9PSEU</name>
<keyword evidence="2" id="KW-0349">Heme</keyword>
<protein>
    <submittedName>
        <fullName evidence="8">Precorrin-3B synthase</fullName>
    </submittedName>
</protein>
<evidence type="ECO:0000256" key="4">
    <source>
        <dbReference type="ARBA" id="ARBA00023002"/>
    </source>
</evidence>
<dbReference type="EMBL" id="FNON01000007">
    <property type="protein sequence ID" value="SDY85068.1"/>
    <property type="molecule type" value="Genomic_DNA"/>
</dbReference>
<dbReference type="InterPro" id="IPR005117">
    <property type="entry name" value="NiRdtase/SiRdtase_haem-b_fer"/>
</dbReference>
<proteinExistence type="predicted"/>
<accession>A0A1H3N899</accession>
<evidence type="ECO:0000256" key="1">
    <source>
        <dbReference type="ARBA" id="ARBA00022485"/>
    </source>
</evidence>
<keyword evidence="9" id="KW-1185">Reference proteome</keyword>
<evidence type="ECO:0000256" key="6">
    <source>
        <dbReference type="ARBA" id="ARBA00023014"/>
    </source>
</evidence>
<keyword evidence="3" id="KW-0479">Metal-binding</keyword>
<dbReference type="GO" id="GO:0051539">
    <property type="term" value="F:4 iron, 4 sulfur cluster binding"/>
    <property type="evidence" value="ECO:0007669"/>
    <property type="project" value="UniProtKB-KW"/>
</dbReference>
<dbReference type="Pfam" id="PF03460">
    <property type="entry name" value="NIR_SIR_ferr"/>
    <property type="match status" value="1"/>
</dbReference>
<dbReference type="Proteomes" id="UP000199515">
    <property type="component" value="Unassembled WGS sequence"/>
</dbReference>